<keyword evidence="7" id="KW-0489">Methyltransferase</keyword>
<evidence type="ECO:0000256" key="4">
    <source>
        <dbReference type="ARBA" id="ARBA00012160"/>
    </source>
</evidence>
<dbReference type="PANTHER" id="PTHR13393">
    <property type="entry name" value="SAM-DEPENDENT METHYLTRANSFERASE"/>
    <property type="match status" value="1"/>
</dbReference>
<dbReference type="EC" id="2.1.1.346" evidence="5"/>
<dbReference type="GO" id="GO:0009896">
    <property type="term" value="P:positive regulation of catabolic process"/>
    <property type="evidence" value="ECO:0007669"/>
    <property type="project" value="UniProtKB-ARBA"/>
</dbReference>
<feature type="compositionally biased region" description="Low complexity" evidence="17">
    <location>
        <begin position="503"/>
        <end position="512"/>
    </location>
</feature>
<accession>A0A7M7TGZ9</accession>
<feature type="compositionally biased region" description="Polar residues" evidence="17">
    <location>
        <begin position="576"/>
        <end position="587"/>
    </location>
</feature>
<feature type="compositionally biased region" description="Low complexity" evidence="17">
    <location>
        <begin position="410"/>
        <end position="421"/>
    </location>
</feature>
<evidence type="ECO:0000256" key="6">
    <source>
        <dbReference type="ARBA" id="ARBA00022490"/>
    </source>
</evidence>
<evidence type="ECO:0000256" key="2">
    <source>
        <dbReference type="ARBA" id="ARBA00004496"/>
    </source>
</evidence>
<keyword evidence="11" id="KW-0539">Nucleus</keyword>
<keyword evidence="8" id="KW-0808">Transferase</keyword>
<dbReference type="RefSeq" id="XP_793611.2">
    <property type="nucleotide sequence ID" value="XM_788518.4"/>
</dbReference>
<organism evidence="18 19">
    <name type="scientific">Strongylocentrotus purpuratus</name>
    <name type="common">Purple sea urchin</name>
    <dbReference type="NCBI Taxonomy" id="7668"/>
    <lineage>
        <taxon>Eukaryota</taxon>
        <taxon>Metazoa</taxon>
        <taxon>Echinodermata</taxon>
        <taxon>Eleutherozoa</taxon>
        <taxon>Echinozoa</taxon>
        <taxon>Echinoidea</taxon>
        <taxon>Euechinoidea</taxon>
        <taxon>Echinacea</taxon>
        <taxon>Camarodonta</taxon>
        <taxon>Echinidea</taxon>
        <taxon>Strongylocentrotidae</taxon>
        <taxon>Strongylocentrotus</taxon>
    </lineage>
</organism>
<feature type="compositionally biased region" description="Polar residues" evidence="17">
    <location>
        <begin position="519"/>
        <end position="538"/>
    </location>
</feature>
<evidence type="ECO:0000256" key="15">
    <source>
        <dbReference type="ARBA" id="ARBA00070459"/>
    </source>
</evidence>
<evidence type="ECO:0000256" key="8">
    <source>
        <dbReference type="ARBA" id="ARBA00022679"/>
    </source>
</evidence>
<feature type="compositionally biased region" description="Basic and acidic residues" evidence="17">
    <location>
        <begin position="425"/>
        <end position="440"/>
    </location>
</feature>
<dbReference type="KEGG" id="spu:588854"/>
<dbReference type="GO" id="GO:0001734">
    <property type="term" value="F:mRNA m(6)A methyltransferase activity"/>
    <property type="evidence" value="ECO:0007669"/>
    <property type="project" value="UniProtKB-EC"/>
</dbReference>
<dbReference type="OrthoDB" id="514248at2759"/>
<evidence type="ECO:0000256" key="10">
    <source>
        <dbReference type="ARBA" id="ARBA00022884"/>
    </source>
</evidence>
<name>A0A7M7TGZ9_STRPU</name>
<evidence type="ECO:0000256" key="13">
    <source>
        <dbReference type="ARBA" id="ARBA00032914"/>
    </source>
</evidence>
<evidence type="ECO:0000256" key="7">
    <source>
        <dbReference type="ARBA" id="ARBA00022603"/>
    </source>
</evidence>
<dbReference type="InterPro" id="IPR010286">
    <property type="entry name" value="METTL16/RlmF"/>
</dbReference>
<dbReference type="FunCoup" id="A0A7M7TGZ9">
    <property type="interactions" value="2295"/>
</dbReference>
<dbReference type="Gene3D" id="3.40.50.150">
    <property type="entry name" value="Vaccinia Virus protein VP39"/>
    <property type="match status" value="1"/>
</dbReference>
<comment type="similarity">
    <text evidence="3">Belongs to the methyltransferase superfamily. METTL16/RlmF family.</text>
</comment>
<evidence type="ECO:0000256" key="14">
    <source>
        <dbReference type="ARBA" id="ARBA00032945"/>
    </source>
</evidence>
<evidence type="ECO:0000256" key="5">
    <source>
        <dbReference type="ARBA" id="ARBA00012166"/>
    </source>
</evidence>
<dbReference type="PANTHER" id="PTHR13393:SF0">
    <property type="entry name" value="RNA N6-ADENOSINE-METHYLTRANSFERASE METTL16"/>
    <property type="match status" value="1"/>
</dbReference>
<sequence>MAFNKFMHPRNRYKDNKPNFDELAEKYPEFARHVIRNQAGKATLDFHDSESLRSLTCTLLKEDFGLEVELPLDRLIPTLSLRLNYIHWIEDLLASTGHGKETVWGIDTGCGASCIYPLLGAQMNGWNFLASEVDALAIYYAKENITRNGLDDKITVVETLEDSMFEQALNSAPSRQPLYHFTMCNPPFFGNSLEAQGIMTSRSMSRPEPKSVSTAAELEMISEGGEVEFVRRMIEESLRLRNQVVWYTSMLGKKSSLALVREELRKHKIRNVTHTEFCQGRTMRWGIAWTFKEDMESPLPACPKRKLAEKNVPFTVTVPDTYIKRVLEPGLSGGLQNRIQSVAKAVHTMMQGLEMSVNRKPSSKWCPKFVLTASRNTWSYQRRKRRREKLIQRKASVCPSTAQTLAPGESSSLLSAVPSSSKVMAGEERLGQDPPSRKDNIPSSSSASSSSKDDGPIQRATSDLPGAVPSHCSSPRASTTSTSEDGRILKKARLNTSFPPGDSSASTATGSAKLPTPAPTLSSNISKASSKTTLESTSHDTFATASLDSADGRLGDAIGAPASSLGKTDLRDIASRQPTEAGQTMTDGTRYKDQLSSSSDEADDGFPLDINLDIKLCDRRTIVFVASVADSSKKNLLYQVVQYIKNQMK</sequence>
<dbReference type="GeneID" id="588854"/>
<feature type="region of interest" description="Disordered" evidence="17">
    <location>
        <begin position="397"/>
        <end position="538"/>
    </location>
</feature>
<dbReference type="GO" id="GO:0051254">
    <property type="term" value="P:positive regulation of RNA metabolic process"/>
    <property type="evidence" value="ECO:0007669"/>
    <property type="project" value="UniProtKB-ARBA"/>
</dbReference>
<keyword evidence="10" id="KW-0694">RNA-binding</keyword>
<evidence type="ECO:0000256" key="12">
    <source>
        <dbReference type="ARBA" id="ARBA00031450"/>
    </source>
</evidence>
<keyword evidence="9" id="KW-0949">S-adenosyl-L-methionine</keyword>
<reference evidence="18" key="2">
    <citation type="submission" date="2021-01" db="UniProtKB">
        <authorList>
            <consortium name="EnsemblMetazoa"/>
        </authorList>
    </citation>
    <scope>IDENTIFICATION</scope>
</reference>
<keyword evidence="6" id="KW-0963">Cytoplasm</keyword>
<dbReference type="GO" id="GO:0043488">
    <property type="term" value="P:regulation of mRNA stability"/>
    <property type="evidence" value="ECO:0007669"/>
    <property type="project" value="UniProtKB-ARBA"/>
</dbReference>
<evidence type="ECO:0000256" key="1">
    <source>
        <dbReference type="ARBA" id="ARBA00004123"/>
    </source>
</evidence>
<dbReference type="AlphaFoldDB" id="A0A7M7TGZ9"/>
<dbReference type="Proteomes" id="UP000007110">
    <property type="component" value="Unassembled WGS sequence"/>
</dbReference>
<reference evidence="19" key="1">
    <citation type="submission" date="2015-02" db="EMBL/GenBank/DDBJ databases">
        <title>Genome sequencing for Strongylocentrotus purpuratus.</title>
        <authorList>
            <person name="Murali S."/>
            <person name="Liu Y."/>
            <person name="Vee V."/>
            <person name="English A."/>
            <person name="Wang M."/>
            <person name="Skinner E."/>
            <person name="Han Y."/>
            <person name="Muzny D.M."/>
            <person name="Worley K.C."/>
            <person name="Gibbs R.A."/>
        </authorList>
    </citation>
    <scope>NUCLEOTIDE SEQUENCE</scope>
</reference>
<evidence type="ECO:0000256" key="11">
    <source>
        <dbReference type="ARBA" id="ARBA00023242"/>
    </source>
</evidence>
<dbReference type="InterPro" id="IPR029063">
    <property type="entry name" value="SAM-dependent_MTases_sf"/>
</dbReference>
<evidence type="ECO:0000313" key="19">
    <source>
        <dbReference type="Proteomes" id="UP000007110"/>
    </source>
</evidence>
<dbReference type="GO" id="GO:0005634">
    <property type="term" value="C:nucleus"/>
    <property type="evidence" value="ECO:0000318"/>
    <property type="project" value="GO_Central"/>
</dbReference>
<dbReference type="InParanoid" id="A0A7M7TGZ9"/>
<protein>
    <recommendedName>
        <fullName evidence="15">RNA N(6)-adenosine-methyltransferase METTL16</fullName>
        <ecNumber evidence="5">2.1.1.346</ecNumber>
        <ecNumber evidence="4">2.1.1.348</ecNumber>
    </recommendedName>
    <alternativeName>
        <fullName evidence="13">Methyltransferase 10 domain-containing protein</fullName>
    </alternativeName>
    <alternativeName>
        <fullName evidence="14">Methyltransferase-like protein 16</fullName>
    </alternativeName>
    <alternativeName>
        <fullName evidence="16">RNA N(6)-adenosine-methyltransferase mettl16</fullName>
    </alternativeName>
    <alternativeName>
        <fullName evidence="12">U6 small nuclear RNA (adenine-(43)-N(6))-methyltransferase</fullName>
    </alternativeName>
</protein>
<comment type="subcellular location">
    <subcellularLocation>
        <location evidence="2">Cytoplasm</location>
    </subcellularLocation>
    <subcellularLocation>
        <location evidence="1">Nucleus</location>
    </subcellularLocation>
</comment>
<dbReference type="Pfam" id="PF05971">
    <property type="entry name" value="Methyltransf_10"/>
    <property type="match status" value="1"/>
</dbReference>
<dbReference type="EnsemblMetazoa" id="XM_788518">
    <property type="protein sequence ID" value="XP_793611"/>
    <property type="gene ID" value="LOC588854"/>
</dbReference>
<evidence type="ECO:0000256" key="16">
    <source>
        <dbReference type="ARBA" id="ARBA00074041"/>
    </source>
</evidence>
<proteinExistence type="inferred from homology"/>
<evidence type="ECO:0000313" key="18">
    <source>
        <dbReference type="EnsemblMetazoa" id="XP_793611"/>
    </source>
</evidence>
<dbReference type="SUPFAM" id="SSF53335">
    <property type="entry name" value="S-adenosyl-L-methionine-dependent methyltransferases"/>
    <property type="match status" value="1"/>
</dbReference>
<feature type="region of interest" description="Disordered" evidence="17">
    <location>
        <begin position="576"/>
        <end position="602"/>
    </location>
</feature>
<dbReference type="GO" id="GO:0070475">
    <property type="term" value="P:rRNA base methylation"/>
    <property type="evidence" value="ECO:0000318"/>
    <property type="project" value="GO_Central"/>
</dbReference>
<keyword evidence="19" id="KW-1185">Reference proteome</keyword>
<dbReference type="GO" id="GO:0003723">
    <property type="term" value="F:RNA binding"/>
    <property type="evidence" value="ECO:0007669"/>
    <property type="project" value="UniProtKB-KW"/>
</dbReference>
<dbReference type="GO" id="GO:0005737">
    <property type="term" value="C:cytoplasm"/>
    <property type="evidence" value="ECO:0007669"/>
    <property type="project" value="UniProtKB-SubCell"/>
</dbReference>
<evidence type="ECO:0000256" key="9">
    <source>
        <dbReference type="ARBA" id="ARBA00022691"/>
    </source>
</evidence>
<evidence type="ECO:0000256" key="17">
    <source>
        <dbReference type="SAM" id="MobiDB-lite"/>
    </source>
</evidence>
<dbReference type="GO" id="GO:0120048">
    <property type="term" value="F:U6 snRNA (adenine-(43)-N(6))-methyltransferase activity"/>
    <property type="evidence" value="ECO:0007669"/>
    <property type="project" value="UniProtKB-EC"/>
</dbReference>
<dbReference type="GO" id="GO:0052907">
    <property type="term" value="F:23S rRNA (adenine(1618)-N(6))-methyltransferase activity"/>
    <property type="evidence" value="ECO:0000318"/>
    <property type="project" value="GO_Central"/>
</dbReference>
<dbReference type="GO" id="GO:0006397">
    <property type="term" value="P:mRNA processing"/>
    <property type="evidence" value="ECO:0007669"/>
    <property type="project" value="UniProtKB-ARBA"/>
</dbReference>
<evidence type="ECO:0000256" key="3">
    <source>
        <dbReference type="ARBA" id="ARBA00005878"/>
    </source>
</evidence>
<feature type="compositionally biased region" description="Polar residues" evidence="17">
    <location>
        <begin position="471"/>
        <end position="483"/>
    </location>
</feature>
<dbReference type="EC" id="2.1.1.348" evidence="4"/>
<dbReference type="FunFam" id="3.40.50.150:FF:000062">
    <property type="entry name" value="U6 small nuclear RNA (adenine-(43)-N(6))-methyltransferase"/>
    <property type="match status" value="1"/>
</dbReference>